<dbReference type="PANTHER" id="PTHR40396:SF1">
    <property type="entry name" value="ATPASE AAA-TYPE CORE DOMAIN-CONTAINING PROTEIN"/>
    <property type="match status" value="1"/>
</dbReference>
<gene>
    <name evidence="2" type="ORF">Ssi02_28390</name>
</gene>
<dbReference type="SUPFAM" id="SSF52540">
    <property type="entry name" value="P-loop containing nucleoside triphosphate hydrolases"/>
    <property type="match status" value="1"/>
</dbReference>
<dbReference type="InterPro" id="IPR003959">
    <property type="entry name" value="ATPase_AAA_core"/>
</dbReference>
<reference evidence="2" key="1">
    <citation type="submission" date="2021-01" db="EMBL/GenBank/DDBJ databases">
        <title>Whole genome shotgun sequence of Sinosporangium siamense NBRC 109515.</title>
        <authorList>
            <person name="Komaki H."/>
            <person name="Tamura T."/>
        </authorList>
    </citation>
    <scope>NUCLEOTIDE SEQUENCE</scope>
    <source>
        <strain evidence="2">NBRC 109515</strain>
    </source>
</reference>
<protein>
    <recommendedName>
        <fullName evidence="1">ATPase AAA-type core domain-containing protein</fullName>
    </recommendedName>
</protein>
<keyword evidence="3" id="KW-1185">Reference proteome</keyword>
<name>A0A919REV7_9ACTN</name>
<organism evidence="2 3">
    <name type="scientific">Sinosporangium siamense</name>
    <dbReference type="NCBI Taxonomy" id="1367973"/>
    <lineage>
        <taxon>Bacteria</taxon>
        <taxon>Bacillati</taxon>
        <taxon>Actinomycetota</taxon>
        <taxon>Actinomycetes</taxon>
        <taxon>Streptosporangiales</taxon>
        <taxon>Streptosporangiaceae</taxon>
        <taxon>Sinosporangium</taxon>
    </lineage>
</organism>
<accession>A0A919REV7</accession>
<dbReference type="Gene3D" id="3.40.50.300">
    <property type="entry name" value="P-loop containing nucleotide triphosphate hydrolases"/>
    <property type="match status" value="2"/>
</dbReference>
<evidence type="ECO:0000313" key="2">
    <source>
        <dbReference type="EMBL" id="GII92608.1"/>
    </source>
</evidence>
<dbReference type="RefSeq" id="WP_204025555.1">
    <property type="nucleotide sequence ID" value="NZ_BOOW01000018.1"/>
</dbReference>
<evidence type="ECO:0000313" key="3">
    <source>
        <dbReference type="Proteomes" id="UP000606172"/>
    </source>
</evidence>
<dbReference type="GO" id="GO:0016887">
    <property type="term" value="F:ATP hydrolysis activity"/>
    <property type="evidence" value="ECO:0007669"/>
    <property type="project" value="InterPro"/>
</dbReference>
<dbReference type="EMBL" id="BOOW01000018">
    <property type="protein sequence ID" value="GII92608.1"/>
    <property type="molecule type" value="Genomic_DNA"/>
</dbReference>
<dbReference type="PANTHER" id="PTHR40396">
    <property type="entry name" value="ATPASE-LIKE PROTEIN"/>
    <property type="match status" value="1"/>
</dbReference>
<feature type="domain" description="ATPase AAA-type core" evidence="1">
    <location>
        <begin position="232"/>
        <end position="391"/>
    </location>
</feature>
<dbReference type="GO" id="GO:0005524">
    <property type="term" value="F:ATP binding"/>
    <property type="evidence" value="ECO:0007669"/>
    <property type="project" value="InterPro"/>
</dbReference>
<sequence length="465" mass="52205">MLTRIEIDGFKSFADFSLDLPPFLVVLGPNASGKSNLFDAIQLLRRLVEAPSLGEAFAQSRGEFGELFRRRGDGQIVDKMSFTVEVLVDPSVVDQFGAEVEIRHTRLRYHLEIVRRYGADGFVRPFVLREEVTPIRAGEDLWARRHGVSPSFRDRFLRYRRKSALLTTMLDERKRPLFLIAAEKRGGQRVLPALAAEATVLSSIASAGESALLYALRKEISSWRFLQLDPAALRMPSSMHQRGARLDPNGANLAMVLQRILATTRDEYGSALDEIAADMAQVVRGFAGIEIEENTAREQYEVYLRTRDEGRVSARVASDGTLRMLALLAALYDPEHPGLIWFEEPENGIYPQRLRELVQRLRKLVAEPSLDVGEETTLPQLIMSSHSPLLLLTLRREDIIVMDWVTAPDDVPEVASRISRARQLISSEPSSVEQKNVGNVVTEPERLAYSAITAEEARQLLETAT</sequence>
<comment type="caution">
    <text evidence="2">The sequence shown here is derived from an EMBL/GenBank/DDBJ whole genome shotgun (WGS) entry which is preliminary data.</text>
</comment>
<dbReference type="AlphaFoldDB" id="A0A919REV7"/>
<evidence type="ECO:0000259" key="1">
    <source>
        <dbReference type="Pfam" id="PF13304"/>
    </source>
</evidence>
<proteinExistence type="predicted"/>
<dbReference type="InterPro" id="IPR027417">
    <property type="entry name" value="P-loop_NTPase"/>
</dbReference>
<feature type="domain" description="ATPase AAA-type core" evidence="1">
    <location>
        <begin position="23"/>
        <end position="105"/>
    </location>
</feature>
<dbReference type="Pfam" id="PF13304">
    <property type="entry name" value="AAA_21"/>
    <property type="match status" value="2"/>
</dbReference>
<dbReference type="Proteomes" id="UP000606172">
    <property type="component" value="Unassembled WGS sequence"/>
</dbReference>